<dbReference type="Pfam" id="PF00176">
    <property type="entry name" value="SNF2-rel_dom"/>
    <property type="match status" value="1"/>
</dbReference>
<dbReference type="EMBL" id="DAKRPA010000156">
    <property type="protein sequence ID" value="DAZ96781.1"/>
    <property type="molecule type" value="Genomic_DNA"/>
</dbReference>
<feature type="region of interest" description="Disordered" evidence="4">
    <location>
        <begin position="1158"/>
        <end position="1222"/>
    </location>
</feature>
<dbReference type="Proteomes" id="UP001146120">
    <property type="component" value="Unassembled WGS sequence"/>
</dbReference>
<organism evidence="8 9">
    <name type="scientific">Lagenidium giganteum</name>
    <dbReference type="NCBI Taxonomy" id="4803"/>
    <lineage>
        <taxon>Eukaryota</taxon>
        <taxon>Sar</taxon>
        <taxon>Stramenopiles</taxon>
        <taxon>Oomycota</taxon>
        <taxon>Peronosporomycetes</taxon>
        <taxon>Pythiales</taxon>
        <taxon>Pythiaceae</taxon>
    </lineage>
</organism>
<evidence type="ECO:0000313" key="8">
    <source>
        <dbReference type="EMBL" id="DAZ96781.1"/>
    </source>
</evidence>
<dbReference type="GO" id="GO:0008094">
    <property type="term" value="F:ATP-dependent activity, acting on DNA"/>
    <property type="evidence" value="ECO:0007669"/>
    <property type="project" value="TreeGrafter"/>
</dbReference>
<dbReference type="SUPFAM" id="SSF57850">
    <property type="entry name" value="RING/U-box"/>
    <property type="match status" value="1"/>
</dbReference>
<dbReference type="InterPro" id="IPR014001">
    <property type="entry name" value="Helicase_ATP-bd"/>
</dbReference>
<evidence type="ECO:0000259" key="6">
    <source>
        <dbReference type="PROSITE" id="PS51192"/>
    </source>
</evidence>
<evidence type="ECO:0000256" key="1">
    <source>
        <dbReference type="ARBA" id="ARBA00022741"/>
    </source>
</evidence>
<dbReference type="CDD" id="cd16449">
    <property type="entry name" value="RING-HC"/>
    <property type="match status" value="1"/>
</dbReference>
<dbReference type="GO" id="GO:0016787">
    <property type="term" value="F:hydrolase activity"/>
    <property type="evidence" value="ECO:0007669"/>
    <property type="project" value="UniProtKB-KW"/>
</dbReference>
<evidence type="ECO:0000313" key="9">
    <source>
        <dbReference type="Proteomes" id="UP001146120"/>
    </source>
</evidence>
<comment type="caution">
    <text evidence="8">The sequence shown here is derived from an EMBL/GenBank/DDBJ whole genome shotgun (WGS) entry which is preliminary data.</text>
</comment>
<dbReference type="AlphaFoldDB" id="A0AAV2YRD3"/>
<dbReference type="PANTHER" id="PTHR45626:SF14">
    <property type="entry name" value="ATP-DEPENDENT DNA HELICASE (EUROFUNG)"/>
    <property type="match status" value="1"/>
</dbReference>
<keyword evidence="2" id="KW-0378">Hydrolase</keyword>
<dbReference type="InterPro" id="IPR000330">
    <property type="entry name" value="SNF2_N"/>
</dbReference>
<accession>A0AAV2YRD3</accession>
<dbReference type="PROSITE" id="PS50181">
    <property type="entry name" value="FBOX"/>
    <property type="match status" value="1"/>
</dbReference>
<dbReference type="PROSITE" id="PS51192">
    <property type="entry name" value="HELICASE_ATP_BIND_1"/>
    <property type="match status" value="1"/>
</dbReference>
<feature type="domain" description="F-box" evidence="5">
    <location>
        <begin position="252"/>
        <end position="304"/>
    </location>
</feature>
<dbReference type="SMART" id="SM00487">
    <property type="entry name" value="DEXDc"/>
    <property type="match status" value="1"/>
</dbReference>
<evidence type="ECO:0000256" key="4">
    <source>
        <dbReference type="SAM" id="MobiDB-lite"/>
    </source>
</evidence>
<keyword evidence="1" id="KW-0547">Nucleotide-binding</keyword>
<dbReference type="InterPro" id="IPR050628">
    <property type="entry name" value="SNF2_RAD54_helicase_TF"/>
</dbReference>
<dbReference type="Pfam" id="PF00271">
    <property type="entry name" value="Helicase_C"/>
    <property type="match status" value="1"/>
</dbReference>
<reference evidence="8" key="1">
    <citation type="submission" date="2022-11" db="EMBL/GenBank/DDBJ databases">
        <authorList>
            <person name="Morgan W.R."/>
            <person name="Tartar A."/>
        </authorList>
    </citation>
    <scope>NUCLEOTIDE SEQUENCE</scope>
    <source>
        <strain evidence="8">ARSEF 373</strain>
    </source>
</reference>
<feature type="compositionally biased region" description="Polar residues" evidence="4">
    <location>
        <begin position="1186"/>
        <end position="1203"/>
    </location>
</feature>
<dbReference type="InterPro" id="IPR001810">
    <property type="entry name" value="F-box_dom"/>
</dbReference>
<keyword evidence="3" id="KW-0067">ATP-binding</keyword>
<dbReference type="GO" id="GO:0005634">
    <property type="term" value="C:nucleus"/>
    <property type="evidence" value="ECO:0007669"/>
    <property type="project" value="TreeGrafter"/>
</dbReference>
<name>A0AAV2YRD3_9STRA</name>
<dbReference type="PANTHER" id="PTHR45626">
    <property type="entry name" value="TRANSCRIPTION TERMINATION FACTOR 2-RELATED"/>
    <property type="match status" value="1"/>
</dbReference>
<dbReference type="InterPro" id="IPR013083">
    <property type="entry name" value="Znf_RING/FYVE/PHD"/>
</dbReference>
<keyword evidence="9" id="KW-1185">Reference proteome</keyword>
<sequence>MATATATAHAFEIVAPVYEDVIALLPRQSNRAEGAVTVESTADNWLMLVFQQDTKTVKKDVACVNHNHGCCCAYVPLLRALLLLRATETLVMRFSYVVRWPPATIDTPPPPPRPATSATIRVHVELHAHAGRQTPALSEFELVLSHLHPALMLVLPSEGRSNARWQHCASVESEHDVDHLIDAARTTRCHVVGCRLHPDGETPRKAKEQAKQRAKLRLADVFHSLTTPPEANRMAVRDDTTYVERMKRPKRQLILTDLPTNALQAIVCLMDARNLAALSAACSMFQHMAYEVVPGLQLKLYRHQQRALKWMLYREATAARELVGVPHPFIFPAHASPGVDKCLDLVDMKVLRHATPTARDIHGGMFCDEPGLGKTITMLSLILRTKGQRSSVALLGKRHEQAQKNRGLTLSLRSAQSRGRDVHHGQLVESSASLIIVPNPLIEHWKYQIVMQTLPGSLKVYINEQAKFPPPEELALYDIVITSFGRLTTEWRYHRPGSALEERMPERYGFEGQARYIDGQERGDVSSLLRIHWVRVIVDEGHKLGGSSESNQMRMARLFNAEKRWVMTGTPTPNTLQSADLRHLHGLLVFLRDVPFGQPDGKAWTKAIAKPFELDEKTGFIRLQHLLTRIMIRHTKDSINETLPPPIRRTVLIDPTSKEYAVYNAVAAAVRANLVITNVDPHYPGRLHLDSLLNPINRKYAMQVTNNLRLACCGGGEMTVFLTRKNYVETVQYLHELGVEAATMAEAIEFLRKAQQQGMQSYCGDCKRNLQLLMLLPCGHMACADCVETRIETVGPSCFRCQAVYDVELFQKLQPGFDFMWADDDPKTATTAMNEALVGANNGRFVDLTVHNEDPQRARRGRQANGSTNTILPGRGRRRALDMAKDFELVEASKAFYVAKRVLELRNEFAEANQKQEEQHWNRTTDRQRYVKAIVFSQFKEHIWRMKVAFAQHGVPCADFMSGRSPAFRMQELHKFRSHADTSVLLMTDIGSHGLDLSFVTHIFLLEEIWDKSLEQQVISRAHRMGAKQSVIVEQLVMRGTVEMTMMDYFKRDPPTIPSPDKGNLIDNEKANSPKPTSSPRKTSEIGALGTFVGANKRGKNHHHHKKMASKGDTMSLVHQQLYYVLNNLRLLDTTTVAGDREVRFAVLDEEGRLLRRATHQLPSQQSSSGNVAIPRPSNLERAGNGRNQSQITGQSTVSSHAPSSVPRRGVRFATSEDAADS</sequence>
<evidence type="ECO:0008006" key="10">
    <source>
        <dbReference type="Google" id="ProtNLM"/>
    </source>
</evidence>
<dbReference type="GO" id="GO:0006281">
    <property type="term" value="P:DNA repair"/>
    <property type="evidence" value="ECO:0007669"/>
    <property type="project" value="TreeGrafter"/>
</dbReference>
<feature type="domain" description="Helicase ATP-binding" evidence="6">
    <location>
        <begin position="355"/>
        <end position="589"/>
    </location>
</feature>
<protein>
    <recommendedName>
        <fullName evidence="10">F-box protein</fullName>
    </recommendedName>
</protein>
<gene>
    <name evidence="8" type="ORF">N0F65_005779</name>
</gene>
<evidence type="ECO:0000259" key="7">
    <source>
        <dbReference type="PROSITE" id="PS51194"/>
    </source>
</evidence>
<reference evidence="8" key="2">
    <citation type="journal article" date="2023" name="Microbiol Resour">
        <title>Decontamination and Annotation of the Draft Genome Sequence of the Oomycete Lagenidium giganteum ARSEF 373.</title>
        <authorList>
            <person name="Morgan W.R."/>
            <person name="Tartar A."/>
        </authorList>
    </citation>
    <scope>NUCLEOTIDE SEQUENCE</scope>
    <source>
        <strain evidence="8">ARSEF 373</strain>
    </source>
</reference>
<dbReference type="PROSITE" id="PS51194">
    <property type="entry name" value="HELICASE_CTER"/>
    <property type="match status" value="1"/>
</dbReference>
<evidence type="ECO:0000256" key="2">
    <source>
        <dbReference type="ARBA" id="ARBA00022801"/>
    </source>
</evidence>
<feature type="compositionally biased region" description="Polar residues" evidence="4">
    <location>
        <begin position="1161"/>
        <end position="1171"/>
    </location>
</feature>
<dbReference type="Gene3D" id="3.40.50.10810">
    <property type="entry name" value="Tandem AAA-ATPase domain"/>
    <property type="match status" value="1"/>
</dbReference>
<dbReference type="Gene3D" id="3.30.40.10">
    <property type="entry name" value="Zinc/RING finger domain, C3HC4 (zinc finger)"/>
    <property type="match status" value="1"/>
</dbReference>
<dbReference type="CDD" id="cd18008">
    <property type="entry name" value="DEXDc_SHPRH-like"/>
    <property type="match status" value="1"/>
</dbReference>
<feature type="domain" description="Helicase C-terminal" evidence="7">
    <location>
        <begin position="925"/>
        <end position="1065"/>
    </location>
</feature>
<feature type="region of interest" description="Disordered" evidence="4">
    <location>
        <begin position="1052"/>
        <end position="1084"/>
    </location>
</feature>
<dbReference type="SUPFAM" id="SSF52540">
    <property type="entry name" value="P-loop containing nucleoside triphosphate hydrolases"/>
    <property type="match status" value="2"/>
</dbReference>
<dbReference type="SMART" id="SM00490">
    <property type="entry name" value="HELICc"/>
    <property type="match status" value="1"/>
</dbReference>
<proteinExistence type="predicted"/>
<dbReference type="InterPro" id="IPR027417">
    <property type="entry name" value="P-loop_NTPase"/>
</dbReference>
<evidence type="ECO:0000259" key="5">
    <source>
        <dbReference type="PROSITE" id="PS50181"/>
    </source>
</evidence>
<dbReference type="InterPro" id="IPR038718">
    <property type="entry name" value="SNF2-like_sf"/>
</dbReference>
<dbReference type="Gene3D" id="3.40.50.300">
    <property type="entry name" value="P-loop containing nucleotide triphosphate hydrolases"/>
    <property type="match status" value="1"/>
</dbReference>
<dbReference type="GO" id="GO:0005524">
    <property type="term" value="F:ATP binding"/>
    <property type="evidence" value="ECO:0007669"/>
    <property type="project" value="UniProtKB-KW"/>
</dbReference>
<dbReference type="InterPro" id="IPR001650">
    <property type="entry name" value="Helicase_C-like"/>
</dbReference>
<evidence type="ECO:0000256" key="3">
    <source>
        <dbReference type="ARBA" id="ARBA00022840"/>
    </source>
</evidence>
<dbReference type="InterPro" id="IPR049730">
    <property type="entry name" value="SNF2/RAD54-like_C"/>
</dbReference>
<dbReference type="CDD" id="cd18793">
    <property type="entry name" value="SF2_C_SNF"/>
    <property type="match status" value="1"/>
</dbReference>